<evidence type="ECO:0000256" key="1">
    <source>
        <dbReference type="SAM" id="Phobius"/>
    </source>
</evidence>
<evidence type="ECO:0008006" key="4">
    <source>
        <dbReference type="Google" id="ProtNLM"/>
    </source>
</evidence>
<dbReference type="Proteomes" id="UP000233781">
    <property type="component" value="Unassembled WGS sequence"/>
</dbReference>
<keyword evidence="1" id="KW-0472">Membrane</keyword>
<proteinExistence type="predicted"/>
<dbReference type="Pfam" id="PF04306">
    <property type="entry name" value="DUF456"/>
    <property type="match status" value="1"/>
</dbReference>
<comment type="caution">
    <text evidence="2">The sequence shown here is derived from an EMBL/GenBank/DDBJ whole genome shotgun (WGS) entry which is preliminary data.</text>
</comment>
<keyword evidence="1" id="KW-1133">Transmembrane helix</keyword>
<keyword evidence="1" id="KW-0812">Transmembrane</keyword>
<feature type="transmembrane region" description="Helical" evidence="1">
    <location>
        <begin position="15"/>
        <end position="44"/>
    </location>
</feature>
<evidence type="ECO:0000313" key="3">
    <source>
        <dbReference type="Proteomes" id="UP000233781"/>
    </source>
</evidence>
<dbReference type="RefSeq" id="WP_101394271.1">
    <property type="nucleotide sequence ID" value="NZ_PJNE01000001.1"/>
</dbReference>
<name>A0A2N3YFH6_9MICO</name>
<reference evidence="2 3" key="1">
    <citation type="submission" date="2017-12" db="EMBL/GenBank/DDBJ databases">
        <title>Sequencing the genomes of 1000 Actinobacteria strains.</title>
        <authorList>
            <person name="Klenk H.-P."/>
        </authorList>
    </citation>
    <scope>NUCLEOTIDE SEQUENCE [LARGE SCALE GENOMIC DNA]</scope>
    <source>
        <strain evidence="2 3">DSM 12806</strain>
    </source>
</reference>
<protein>
    <recommendedName>
        <fullName evidence="4">DUF456 domain-containing protein</fullName>
    </recommendedName>
</protein>
<feature type="transmembrane region" description="Helical" evidence="1">
    <location>
        <begin position="91"/>
        <end position="117"/>
    </location>
</feature>
<dbReference type="OrthoDB" id="3577600at2"/>
<evidence type="ECO:0000313" key="2">
    <source>
        <dbReference type="EMBL" id="PKW25570.1"/>
    </source>
</evidence>
<sequence>MDALAGDVWIVLPPLLIVVGLVGIVIPVLPGLVLVVAGMFVWALTENSPAGWVLLGLSVLVAAAGFVLQYLVPGRRMKQQGVRTSTLLPALALAVVGFFVIPVVGAVVGFVLGIWLVETGRGSSRREAWGRTQHAVVAILQGWGIELAAALVVAGLYVVGLLVT</sequence>
<feature type="transmembrane region" description="Helical" evidence="1">
    <location>
        <begin position="51"/>
        <end position="71"/>
    </location>
</feature>
<dbReference type="AlphaFoldDB" id="A0A2N3YFH6"/>
<keyword evidence="3" id="KW-1185">Reference proteome</keyword>
<organism evidence="2 3">
    <name type="scientific">Phycicoccus duodecadis</name>
    <dbReference type="NCBI Taxonomy" id="173053"/>
    <lineage>
        <taxon>Bacteria</taxon>
        <taxon>Bacillati</taxon>
        <taxon>Actinomycetota</taxon>
        <taxon>Actinomycetes</taxon>
        <taxon>Micrococcales</taxon>
        <taxon>Intrasporangiaceae</taxon>
        <taxon>Phycicoccus</taxon>
    </lineage>
</organism>
<dbReference type="EMBL" id="PJNE01000001">
    <property type="protein sequence ID" value="PKW25570.1"/>
    <property type="molecule type" value="Genomic_DNA"/>
</dbReference>
<dbReference type="InterPro" id="IPR007403">
    <property type="entry name" value="DUF456"/>
</dbReference>
<feature type="transmembrane region" description="Helical" evidence="1">
    <location>
        <begin position="138"/>
        <end position="163"/>
    </location>
</feature>
<gene>
    <name evidence="2" type="ORF">ATL31_0367</name>
</gene>
<accession>A0A2N3YFH6</accession>